<evidence type="ECO:0000256" key="1">
    <source>
        <dbReference type="ARBA" id="ARBA00004141"/>
    </source>
</evidence>
<name>A0A3Q4B3I1_MOLML</name>
<feature type="transmembrane region" description="Helical" evidence="6">
    <location>
        <begin position="472"/>
        <end position="496"/>
    </location>
</feature>
<dbReference type="GO" id="GO:0019228">
    <property type="term" value="P:neuronal action potential"/>
    <property type="evidence" value="ECO:0007669"/>
    <property type="project" value="TreeGrafter"/>
</dbReference>
<keyword evidence="9" id="KW-1185">Reference proteome</keyword>
<feature type="transmembrane region" description="Helical" evidence="6">
    <location>
        <begin position="440"/>
        <end position="460"/>
    </location>
</feature>
<feature type="transmembrane region" description="Helical" evidence="6">
    <location>
        <begin position="508"/>
        <end position="526"/>
    </location>
</feature>
<evidence type="ECO:0000256" key="3">
    <source>
        <dbReference type="ARBA" id="ARBA00022989"/>
    </source>
</evidence>
<dbReference type="GO" id="GO:0001518">
    <property type="term" value="C:voltage-gated sodium channel complex"/>
    <property type="evidence" value="ECO:0007669"/>
    <property type="project" value="TreeGrafter"/>
</dbReference>
<dbReference type="Gene3D" id="1.10.287.70">
    <property type="match status" value="2"/>
</dbReference>
<feature type="transmembrane region" description="Helical" evidence="6">
    <location>
        <begin position="613"/>
        <end position="633"/>
    </location>
</feature>
<feature type="domain" description="Ion transport" evidence="7">
    <location>
        <begin position="115"/>
        <end position="351"/>
    </location>
</feature>
<evidence type="ECO:0000256" key="4">
    <source>
        <dbReference type="ARBA" id="ARBA00023136"/>
    </source>
</evidence>
<feature type="region of interest" description="Disordered" evidence="5">
    <location>
        <begin position="670"/>
        <end position="695"/>
    </location>
</feature>
<dbReference type="PANTHER" id="PTHR10037">
    <property type="entry name" value="VOLTAGE-GATED CATION CHANNEL CALCIUM AND SODIUM"/>
    <property type="match status" value="1"/>
</dbReference>
<evidence type="ECO:0000313" key="9">
    <source>
        <dbReference type="Proteomes" id="UP000261620"/>
    </source>
</evidence>
<evidence type="ECO:0000256" key="2">
    <source>
        <dbReference type="ARBA" id="ARBA00022692"/>
    </source>
</evidence>
<feature type="transmembrane region" description="Helical" evidence="6">
    <location>
        <begin position="570"/>
        <end position="588"/>
    </location>
</feature>
<evidence type="ECO:0000313" key="8">
    <source>
        <dbReference type="Ensembl" id="ENSMMOP00000011985.1"/>
    </source>
</evidence>
<feature type="transmembrane region" description="Helical" evidence="6">
    <location>
        <begin position="642"/>
        <end position="661"/>
    </location>
</feature>
<feature type="transmembrane region" description="Helical" evidence="6">
    <location>
        <begin position="546"/>
        <end position="563"/>
    </location>
</feature>
<accession>A0A3Q4B3I1</accession>
<feature type="compositionally biased region" description="Polar residues" evidence="5">
    <location>
        <begin position="680"/>
        <end position="695"/>
    </location>
</feature>
<proteinExistence type="predicted"/>
<evidence type="ECO:0000259" key="7">
    <source>
        <dbReference type="Pfam" id="PF00520"/>
    </source>
</evidence>
<sequence>MLPPVGTEVFRHFTAASLEGIQQHEVEEKDCPKPARDLEAGKPLPFIYGEPSPEHLNTPLEELDPHYQTQKTFLVLGKGNIVDRFNADPVCYLLSPLNPLRTVLGPFSLKWASVSLCLCRFVFIAIYSVEVIVKVMSRGFCVGKFTFLRDPWNWLDVMVVRKFSVLTTVPRILKIIPLIPGVCVCSLKKLIGVFVLTVLTLSFLALLGLEFFQGILRRKCIIIPPQPPNKTSDPDYYGYDTTTIYYLAGQFDPLLCGNSYDAGVCPEGFTCTSSLTNPNFGYTSYDSFGWSLLSMFRMMTQDFWDNLMQMTLRSAGKSHMAFFVFLVFPGCFFAVSLIVAAAAMASGEQEEARAAEARKKEEEFSQIEEETWRPSLFISVVHIRINVNMTRISTHDCYLCVSEVGHQRSCPACCYIMANLLLKWNCCGCWRWVKQRLNTVVMNPFFDLAIIICLIINIGFFATDHFPMSMDFAWHLIVANKVFTVIFTVEMVLKLVAMDPCNYFQVSWNIFDAIIVLVSLLELVMADVQGLSLLRIFRLLRVFRLARWWPCFHMFLKVTWTLLRALRNPALLLLTAFFTFTVVGMQMFKDDYKDHVCRISEHCQLPRWHMNDYFHTFILIFRVLCGSWIETLWDCMEVSGKALCLTFFLTVVVIGNLLVSLCSSVCPETGSSPGGVALDSRNTSPTPGAGSNSSL</sequence>
<reference evidence="8" key="1">
    <citation type="submission" date="2025-08" db="UniProtKB">
        <authorList>
            <consortium name="Ensembl"/>
        </authorList>
    </citation>
    <scope>IDENTIFICATION</scope>
</reference>
<dbReference type="InterPro" id="IPR027359">
    <property type="entry name" value="Volt_channel_dom_sf"/>
</dbReference>
<protein>
    <recommendedName>
        <fullName evidence="7">Ion transport domain-containing protein</fullName>
    </recommendedName>
</protein>
<organism evidence="8 9">
    <name type="scientific">Mola mola</name>
    <name type="common">Ocean sunfish</name>
    <name type="synonym">Tetraodon mola</name>
    <dbReference type="NCBI Taxonomy" id="94237"/>
    <lineage>
        <taxon>Eukaryota</taxon>
        <taxon>Metazoa</taxon>
        <taxon>Chordata</taxon>
        <taxon>Craniata</taxon>
        <taxon>Vertebrata</taxon>
        <taxon>Euteleostomi</taxon>
        <taxon>Actinopterygii</taxon>
        <taxon>Neopterygii</taxon>
        <taxon>Teleostei</taxon>
        <taxon>Neoteleostei</taxon>
        <taxon>Acanthomorphata</taxon>
        <taxon>Eupercaria</taxon>
        <taxon>Tetraodontiformes</taxon>
        <taxon>Molidae</taxon>
        <taxon>Mola</taxon>
    </lineage>
</organism>
<feature type="domain" description="Ion transport" evidence="7">
    <location>
        <begin position="444"/>
        <end position="659"/>
    </location>
</feature>
<evidence type="ECO:0000256" key="5">
    <source>
        <dbReference type="SAM" id="MobiDB-lite"/>
    </source>
</evidence>
<dbReference type="SUPFAM" id="SSF81324">
    <property type="entry name" value="Voltage-gated potassium channels"/>
    <property type="match status" value="2"/>
</dbReference>
<reference evidence="8" key="2">
    <citation type="submission" date="2025-09" db="UniProtKB">
        <authorList>
            <consortium name="Ensembl"/>
        </authorList>
    </citation>
    <scope>IDENTIFICATION</scope>
</reference>
<keyword evidence="2 6" id="KW-0812">Transmembrane</keyword>
<dbReference type="Ensembl" id="ENSMMOT00000012189.1">
    <property type="protein sequence ID" value="ENSMMOP00000011985.1"/>
    <property type="gene ID" value="ENSMMOG00000009195.1"/>
</dbReference>
<feature type="transmembrane region" description="Helical" evidence="6">
    <location>
        <begin position="320"/>
        <end position="343"/>
    </location>
</feature>
<keyword evidence="3 6" id="KW-1133">Transmembrane helix</keyword>
<evidence type="ECO:0000256" key="6">
    <source>
        <dbReference type="SAM" id="Phobius"/>
    </source>
</evidence>
<dbReference type="InterPro" id="IPR043203">
    <property type="entry name" value="VGCC_Ca_Na"/>
</dbReference>
<dbReference type="Gene3D" id="1.20.120.350">
    <property type="entry name" value="Voltage-gated potassium channels. Chain C"/>
    <property type="match status" value="2"/>
</dbReference>
<keyword evidence="4 6" id="KW-0472">Membrane</keyword>
<dbReference type="AlphaFoldDB" id="A0A3Q4B3I1"/>
<dbReference type="PANTHER" id="PTHR10037:SF223">
    <property type="entry name" value="SODIUM CHANNEL PROTEIN TYPE 4 SUBUNIT ALPHA"/>
    <property type="match status" value="1"/>
</dbReference>
<feature type="transmembrane region" description="Helical" evidence="6">
    <location>
        <begin position="190"/>
        <end position="209"/>
    </location>
</feature>
<comment type="subcellular location">
    <subcellularLocation>
        <location evidence="1">Membrane</location>
        <topology evidence="1">Multi-pass membrane protein</topology>
    </subcellularLocation>
</comment>
<dbReference type="Proteomes" id="UP000261620">
    <property type="component" value="Unplaced"/>
</dbReference>
<dbReference type="GO" id="GO:0005248">
    <property type="term" value="F:voltage-gated sodium channel activity"/>
    <property type="evidence" value="ECO:0007669"/>
    <property type="project" value="TreeGrafter"/>
</dbReference>
<dbReference type="Pfam" id="PF00520">
    <property type="entry name" value="Ion_trans"/>
    <property type="match status" value="2"/>
</dbReference>
<dbReference type="InterPro" id="IPR005821">
    <property type="entry name" value="Ion_trans_dom"/>
</dbReference>
<dbReference type="GO" id="GO:0086010">
    <property type="term" value="P:membrane depolarization during action potential"/>
    <property type="evidence" value="ECO:0007669"/>
    <property type="project" value="TreeGrafter"/>
</dbReference>